<evidence type="ECO:0000313" key="2">
    <source>
        <dbReference type="Proteomes" id="UP000831701"/>
    </source>
</evidence>
<accession>A0ACB8VCW7</accession>
<keyword evidence="2" id="KW-1185">Reference proteome</keyword>
<comment type="caution">
    <text evidence="1">The sequence shown here is derived from an EMBL/GenBank/DDBJ whole genome shotgun (WGS) entry which is preliminary data.</text>
</comment>
<sequence length="161" mass="18080">MVDMSLQCRMKELKSQPGGGGCPFGDLRIVSLLFSDYVVLLPSSDCDLQHAPGGLQPSEAVGIKVRTSRFEALVSCKKKVDCSLWVGSELLLQEKEFKYLSVLFRSESKMECKIDTQTGPASALLQTLYWTIVVKRDFSRKAKLFIYRLISFLTLTHGHEL</sequence>
<evidence type="ECO:0000313" key="1">
    <source>
        <dbReference type="EMBL" id="KAI3353356.1"/>
    </source>
</evidence>
<proteinExistence type="predicted"/>
<organism evidence="1 2">
    <name type="scientific">Scortum barcoo</name>
    <name type="common">barcoo grunter</name>
    <dbReference type="NCBI Taxonomy" id="214431"/>
    <lineage>
        <taxon>Eukaryota</taxon>
        <taxon>Metazoa</taxon>
        <taxon>Chordata</taxon>
        <taxon>Craniata</taxon>
        <taxon>Vertebrata</taxon>
        <taxon>Euteleostomi</taxon>
        <taxon>Actinopterygii</taxon>
        <taxon>Neopterygii</taxon>
        <taxon>Teleostei</taxon>
        <taxon>Neoteleostei</taxon>
        <taxon>Acanthomorphata</taxon>
        <taxon>Eupercaria</taxon>
        <taxon>Centrarchiformes</taxon>
        <taxon>Terapontoidei</taxon>
        <taxon>Terapontidae</taxon>
        <taxon>Scortum</taxon>
    </lineage>
</organism>
<gene>
    <name evidence="1" type="ORF">L3Q82_019891</name>
</gene>
<reference evidence="1" key="1">
    <citation type="submission" date="2022-04" db="EMBL/GenBank/DDBJ databases">
        <title>Jade perch genome.</title>
        <authorList>
            <person name="Chao B."/>
        </authorList>
    </citation>
    <scope>NUCLEOTIDE SEQUENCE</scope>
    <source>
        <strain evidence="1">CB-2022</strain>
    </source>
</reference>
<name>A0ACB8VCW7_9TELE</name>
<dbReference type="Proteomes" id="UP000831701">
    <property type="component" value="Chromosome 23"/>
</dbReference>
<protein>
    <submittedName>
        <fullName evidence="1">Uncharacterized protein</fullName>
    </submittedName>
</protein>
<dbReference type="EMBL" id="CM041553">
    <property type="protein sequence ID" value="KAI3353356.1"/>
    <property type="molecule type" value="Genomic_DNA"/>
</dbReference>